<evidence type="ECO:0000259" key="9">
    <source>
        <dbReference type="PROSITE" id="PS50263"/>
    </source>
</evidence>
<evidence type="ECO:0000256" key="3">
    <source>
        <dbReference type="ARBA" id="ARBA00022679"/>
    </source>
</evidence>
<dbReference type="InterPro" id="IPR045378">
    <property type="entry name" value="LNT_N"/>
</dbReference>
<dbReference type="Gene3D" id="3.60.110.10">
    <property type="entry name" value="Carbon-nitrogen hydrolase"/>
    <property type="match status" value="1"/>
</dbReference>
<sequence length="508" mass="56341">MRGLSTGGYLKPWQKDLLALASGVLLVFAFAPYGLWVLAFLAPAALFALWDGTTARRAALRGLLFGFGLFGFGVSWIIHSVYIVGHEPLLFALALVGFLSLVCALFTAGVGAIARLLAPAPGFLRYALVLPAGWTLAEWVRGWILTGFPWLDLGYSAVGLPLGWGYAPVAGTLGVSFVLALTAGLVVASIRLPHARGRFAALGILSAVWLLSPALSLIHWVHPKGRPVTVSLVQGDIPQRMKFRPGAWRPILARYEAMSTPLWHRGRLIVWPESAIATWYETAAPELRPLVRMLRRKQATLISGVFDYVFRTRARYNAAVRLGFGPPEFYDKHHLVPYGEYFPLPRFARRWLKDFRLPHSSFTVGARHQRPFRIDGERAGISICYEDAFGRVIRRALPKAAFLVNISDDAWFGHTIGPDQQFQMARMRALETGRPLVRADNSAITGLIDDRGRVLGRLPPFLPLVLTGKVTPETGLTPYDRSGSRPIVWLSLLILVVAAGIQRRRRFR</sequence>
<evidence type="ECO:0000256" key="8">
    <source>
        <dbReference type="SAM" id="Phobius"/>
    </source>
</evidence>
<evidence type="ECO:0000256" key="5">
    <source>
        <dbReference type="ARBA" id="ARBA00022989"/>
    </source>
</evidence>
<keyword evidence="5 8" id="KW-1133">Transmembrane helix</keyword>
<evidence type="ECO:0000256" key="2">
    <source>
        <dbReference type="ARBA" id="ARBA00022475"/>
    </source>
</evidence>
<reference evidence="10" key="2">
    <citation type="journal article" date="2014" name="ISME J.">
        <title>Microbial stratification in low pH oxic and suboxic macroscopic growths along an acid mine drainage.</title>
        <authorList>
            <person name="Mendez-Garcia C."/>
            <person name="Mesa V."/>
            <person name="Sprenger R.R."/>
            <person name="Richter M."/>
            <person name="Diez M.S."/>
            <person name="Solano J."/>
            <person name="Bargiela R."/>
            <person name="Golyshina O.V."/>
            <person name="Manteca A."/>
            <person name="Ramos J.L."/>
            <person name="Gallego J.R."/>
            <person name="Llorente I."/>
            <person name="Martins Dos Santos V.A."/>
            <person name="Jensen O.N."/>
            <person name="Pelaez A.I."/>
            <person name="Sanchez J."/>
            <person name="Ferrer M."/>
        </authorList>
    </citation>
    <scope>NUCLEOTIDE SEQUENCE</scope>
</reference>
<keyword evidence="6 8" id="KW-0472">Membrane</keyword>
<gene>
    <name evidence="10" type="ORF">B1B_04218</name>
</gene>
<feature type="transmembrane region" description="Helical" evidence="8">
    <location>
        <begin position="62"/>
        <end position="83"/>
    </location>
</feature>
<evidence type="ECO:0000256" key="4">
    <source>
        <dbReference type="ARBA" id="ARBA00022692"/>
    </source>
</evidence>
<dbReference type="EMBL" id="AUZY01002654">
    <property type="protein sequence ID" value="EQD71849.1"/>
    <property type="molecule type" value="Genomic_DNA"/>
</dbReference>
<dbReference type="GO" id="GO:0005886">
    <property type="term" value="C:plasma membrane"/>
    <property type="evidence" value="ECO:0007669"/>
    <property type="project" value="UniProtKB-SubCell"/>
</dbReference>
<evidence type="ECO:0000256" key="1">
    <source>
        <dbReference type="ARBA" id="ARBA00004651"/>
    </source>
</evidence>
<evidence type="ECO:0000313" key="10">
    <source>
        <dbReference type="EMBL" id="EQD71849.1"/>
    </source>
</evidence>
<organism evidence="10">
    <name type="scientific">mine drainage metagenome</name>
    <dbReference type="NCBI Taxonomy" id="410659"/>
    <lineage>
        <taxon>unclassified sequences</taxon>
        <taxon>metagenomes</taxon>
        <taxon>ecological metagenomes</taxon>
    </lineage>
</organism>
<feature type="transmembrane region" description="Helical" evidence="8">
    <location>
        <begin position="20"/>
        <end position="50"/>
    </location>
</feature>
<keyword evidence="7 10" id="KW-0012">Acyltransferase</keyword>
<dbReference type="Pfam" id="PF20154">
    <property type="entry name" value="LNT_N"/>
    <property type="match status" value="1"/>
</dbReference>
<comment type="subcellular location">
    <subcellularLocation>
        <location evidence="1">Cell membrane</location>
        <topology evidence="1">Multi-pass membrane protein</topology>
    </subcellularLocation>
</comment>
<dbReference type="InterPro" id="IPR004563">
    <property type="entry name" value="Apolipo_AcylTrfase"/>
</dbReference>
<dbReference type="PANTHER" id="PTHR38686">
    <property type="entry name" value="APOLIPOPROTEIN N-ACYLTRANSFERASE"/>
    <property type="match status" value="1"/>
</dbReference>
<dbReference type="Pfam" id="PF00795">
    <property type="entry name" value="CN_hydrolase"/>
    <property type="match status" value="1"/>
</dbReference>
<keyword evidence="10" id="KW-0449">Lipoprotein</keyword>
<evidence type="ECO:0000256" key="7">
    <source>
        <dbReference type="ARBA" id="ARBA00023315"/>
    </source>
</evidence>
<dbReference type="PANTHER" id="PTHR38686:SF1">
    <property type="entry name" value="APOLIPOPROTEIN N-ACYLTRANSFERASE"/>
    <property type="match status" value="1"/>
</dbReference>
<dbReference type="GO" id="GO:0016410">
    <property type="term" value="F:N-acyltransferase activity"/>
    <property type="evidence" value="ECO:0007669"/>
    <property type="project" value="InterPro"/>
</dbReference>
<proteinExistence type="inferred from homology"/>
<keyword evidence="3 10" id="KW-0808">Transferase</keyword>
<dbReference type="CDD" id="cd07571">
    <property type="entry name" value="ALP_N-acyl_transferase"/>
    <property type="match status" value="1"/>
</dbReference>
<dbReference type="PROSITE" id="PS50263">
    <property type="entry name" value="CN_HYDROLASE"/>
    <property type="match status" value="1"/>
</dbReference>
<reference evidence="10" key="1">
    <citation type="submission" date="2013-08" db="EMBL/GenBank/DDBJ databases">
        <authorList>
            <person name="Mendez C."/>
            <person name="Richter M."/>
            <person name="Ferrer M."/>
            <person name="Sanchez J."/>
        </authorList>
    </citation>
    <scope>NUCLEOTIDE SEQUENCE</scope>
</reference>
<dbReference type="AlphaFoldDB" id="T1CT82"/>
<keyword evidence="2" id="KW-1003">Cell membrane</keyword>
<dbReference type="InterPro" id="IPR036526">
    <property type="entry name" value="C-N_Hydrolase_sf"/>
</dbReference>
<feature type="domain" description="CN hydrolase" evidence="9">
    <location>
        <begin position="233"/>
        <end position="472"/>
    </location>
</feature>
<name>T1CT82_9ZZZZ</name>
<dbReference type="NCBIfam" id="TIGR00546">
    <property type="entry name" value="lnt"/>
    <property type="match status" value="1"/>
</dbReference>
<dbReference type="HAMAP" id="MF_01148">
    <property type="entry name" value="Lnt"/>
    <property type="match status" value="1"/>
</dbReference>
<dbReference type="GO" id="GO:0042158">
    <property type="term" value="P:lipoprotein biosynthetic process"/>
    <property type="evidence" value="ECO:0007669"/>
    <property type="project" value="InterPro"/>
</dbReference>
<feature type="transmembrane region" description="Helical" evidence="8">
    <location>
        <begin position="126"/>
        <end position="144"/>
    </location>
</feature>
<comment type="caution">
    <text evidence="10">The sequence shown here is derived from an EMBL/GenBank/DDBJ whole genome shotgun (WGS) entry which is preliminary data.</text>
</comment>
<feature type="transmembrane region" description="Helical" evidence="8">
    <location>
        <begin position="199"/>
        <end position="221"/>
    </location>
</feature>
<keyword evidence="4 8" id="KW-0812">Transmembrane</keyword>
<protein>
    <submittedName>
        <fullName evidence="10">Apolipoprotein N-acyltransferase</fullName>
        <ecNumber evidence="10">2.3.1.-</ecNumber>
    </submittedName>
</protein>
<dbReference type="EC" id="2.3.1.-" evidence="10"/>
<accession>T1CT82</accession>
<feature type="transmembrane region" description="Helical" evidence="8">
    <location>
        <begin position="164"/>
        <end position="187"/>
    </location>
</feature>
<dbReference type="SUPFAM" id="SSF56317">
    <property type="entry name" value="Carbon-nitrogen hydrolase"/>
    <property type="match status" value="1"/>
</dbReference>
<dbReference type="InterPro" id="IPR003010">
    <property type="entry name" value="C-N_Hydrolase"/>
</dbReference>
<evidence type="ECO:0000256" key="6">
    <source>
        <dbReference type="ARBA" id="ARBA00023136"/>
    </source>
</evidence>
<feature type="transmembrane region" description="Helical" evidence="8">
    <location>
        <begin position="89"/>
        <end position="114"/>
    </location>
</feature>